<dbReference type="Proteomes" id="UP000198688">
    <property type="component" value="Chromosome I"/>
</dbReference>
<sequence>MQDERAAAWREEQRQAVAVRAAALEADRAAEARKADALLDGFVRRAAEAGLRPHVLSARSLDGRSTYKTHVRGWYLKSDRSVAVGEDGEYFVLTVAPSLRARFAGADLSPSTARLIVGAGGGDGETIPLETLLERRLTAGDHWP</sequence>
<evidence type="ECO:0000313" key="2">
    <source>
        <dbReference type="Proteomes" id="UP000198688"/>
    </source>
</evidence>
<protein>
    <submittedName>
        <fullName evidence="1">Uncharacterized protein</fullName>
    </submittedName>
</protein>
<name>A0A1H2DAA6_9ACTN</name>
<accession>A0A1H2DAA6</accession>
<reference evidence="1 2" key="1">
    <citation type="submission" date="2016-10" db="EMBL/GenBank/DDBJ databases">
        <authorList>
            <person name="de Groot N.N."/>
        </authorList>
    </citation>
    <scope>NUCLEOTIDE SEQUENCE [LARGE SCALE GENOMIC DNA]</scope>
    <source>
        <strain evidence="1 2">DSM 43941</strain>
    </source>
</reference>
<proteinExistence type="predicted"/>
<organism evidence="1 2">
    <name type="scientific">Actinoplanes derwentensis</name>
    <dbReference type="NCBI Taxonomy" id="113562"/>
    <lineage>
        <taxon>Bacteria</taxon>
        <taxon>Bacillati</taxon>
        <taxon>Actinomycetota</taxon>
        <taxon>Actinomycetes</taxon>
        <taxon>Micromonosporales</taxon>
        <taxon>Micromonosporaceae</taxon>
        <taxon>Actinoplanes</taxon>
    </lineage>
</organism>
<dbReference type="OrthoDB" id="3254362at2"/>
<dbReference type="STRING" id="113562.SAMN04489716_8681"/>
<dbReference type="AlphaFoldDB" id="A0A1H2DAA6"/>
<evidence type="ECO:0000313" key="1">
    <source>
        <dbReference type="EMBL" id="SDT79186.1"/>
    </source>
</evidence>
<dbReference type="EMBL" id="LT629758">
    <property type="protein sequence ID" value="SDT79186.1"/>
    <property type="molecule type" value="Genomic_DNA"/>
</dbReference>
<keyword evidence="2" id="KW-1185">Reference proteome</keyword>
<dbReference type="RefSeq" id="WP_092554850.1">
    <property type="nucleotide sequence ID" value="NZ_BOMJ01000002.1"/>
</dbReference>
<gene>
    <name evidence="1" type="ORF">SAMN04489716_8681</name>
</gene>